<protein>
    <submittedName>
        <fullName evidence="3">Rhodanese domain protein</fullName>
    </submittedName>
</protein>
<dbReference type="Gene3D" id="3.40.250.10">
    <property type="entry name" value="Rhodanese-like domain"/>
    <property type="match status" value="1"/>
</dbReference>
<dbReference type="Proteomes" id="UP000001508">
    <property type="component" value="Chromosome"/>
</dbReference>
<dbReference type="Gene3D" id="1.20.1260.10">
    <property type="match status" value="1"/>
</dbReference>
<dbReference type="EMBL" id="CP001940">
    <property type="protein sequence ID" value="ADH85187.1"/>
    <property type="molecule type" value="Genomic_DNA"/>
</dbReference>
<dbReference type="CDD" id="cd00158">
    <property type="entry name" value="RHOD"/>
    <property type="match status" value="1"/>
</dbReference>
<dbReference type="InterPro" id="IPR050229">
    <property type="entry name" value="GlpE_sulfurtransferase"/>
</dbReference>
<dbReference type="SUPFAM" id="SSF47240">
    <property type="entry name" value="Ferritin-like"/>
    <property type="match status" value="1"/>
</dbReference>
<dbReference type="InParanoid" id="D6Z0F8"/>
<dbReference type="GO" id="GO:0046872">
    <property type="term" value="F:metal ion binding"/>
    <property type="evidence" value="ECO:0007669"/>
    <property type="project" value="InterPro"/>
</dbReference>
<dbReference type="InterPro" id="IPR036873">
    <property type="entry name" value="Rhodanese-like_dom_sf"/>
</dbReference>
<dbReference type="InterPro" id="IPR003251">
    <property type="entry name" value="Rr_diiron-bd_dom"/>
</dbReference>
<dbReference type="InterPro" id="IPR001307">
    <property type="entry name" value="Thiosulphate_STrfase_CS"/>
</dbReference>
<dbReference type="PROSITE" id="PS00380">
    <property type="entry name" value="RHODANESE_1"/>
    <property type="match status" value="1"/>
</dbReference>
<reference evidence="4" key="1">
    <citation type="submission" date="2010-02" db="EMBL/GenBank/DDBJ databases">
        <title>Complete sequence of Desulfurivibrio alkaliphilus AHT2.</title>
        <authorList>
            <consortium name="US DOE Joint Genome Institute"/>
            <person name="Pitluck S."/>
            <person name="Chertkov O."/>
            <person name="Detter J.C."/>
            <person name="Han C."/>
            <person name="Tapia R."/>
            <person name="Larimer F."/>
            <person name="Land M."/>
            <person name="Hauser L."/>
            <person name="Kyrpides N."/>
            <person name="Mikhailova N."/>
            <person name="Sorokin D.Y."/>
            <person name="Muyzer G."/>
            <person name="Woyke T."/>
        </authorList>
    </citation>
    <scope>NUCLEOTIDE SEQUENCE [LARGE SCALE GENOMIC DNA]</scope>
    <source>
        <strain evidence="4">DSM 19089 / UNIQEM U267 / AHT2</strain>
    </source>
</reference>
<dbReference type="PANTHER" id="PTHR43031:SF1">
    <property type="entry name" value="PYRIDINE NUCLEOTIDE-DISULPHIDE OXIDOREDUCTASE"/>
    <property type="match status" value="1"/>
</dbReference>
<dbReference type="RefSeq" id="WP_013162718.1">
    <property type="nucleotide sequence ID" value="NC_014216.1"/>
</dbReference>
<dbReference type="HOGENOM" id="CLU_084155_0_0_7"/>
<sequence>MNWKRLFSRTPSLSPAEARQYIEKHPAADFQLLDVRQPKEYEAEHLPGAKLIPIKELPDRQAELDPDRPVLVYCAVGGRSRAAAQYLNGQGFKEVYNMAGGIKAWQGGKAAGPLDAGLELLPATAEYDEAAALAYAMEDGLQRFYLKLAAGSEEAELATTYRHLAGLEDFHKKRLAREYREQTGQTLAPAEADEQGEQGELMESGQAPSVFEAATPAEIMEQAMGLEFQAQDLYLRLAEQSRVAASREFFLAMAAEEKEHLAFLAKELEGLKE</sequence>
<dbReference type="CDD" id="cd01045">
    <property type="entry name" value="Ferritin_like_AB"/>
    <property type="match status" value="1"/>
</dbReference>
<dbReference type="eggNOG" id="COG1633">
    <property type="taxonomic scope" value="Bacteria"/>
</dbReference>
<dbReference type="AlphaFoldDB" id="D6Z0F8"/>
<organism evidence="3 4">
    <name type="scientific">Desulfurivibrio alkaliphilus (strain DSM 19089 / UNIQEM U267 / AHT2)</name>
    <dbReference type="NCBI Taxonomy" id="589865"/>
    <lineage>
        <taxon>Bacteria</taxon>
        <taxon>Pseudomonadati</taxon>
        <taxon>Thermodesulfobacteriota</taxon>
        <taxon>Desulfobulbia</taxon>
        <taxon>Desulfobulbales</taxon>
        <taxon>Desulfobulbaceae</taxon>
        <taxon>Desulfurivibrio</taxon>
    </lineage>
</organism>
<dbReference type="Pfam" id="PF00581">
    <property type="entry name" value="Rhodanese"/>
    <property type="match status" value="1"/>
</dbReference>
<evidence type="ECO:0000313" key="3">
    <source>
        <dbReference type="EMBL" id="ADH85187.1"/>
    </source>
</evidence>
<feature type="region of interest" description="Disordered" evidence="1">
    <location>
        <begin position="181"/>
        <end position="204"/>
    </location>
</feature>
<dbReference type="Pfam" id="PF02915">
    <property type="entry name" value="Rubrerythrin"/>
    <property type="match status" value="1"/>
</dbReference>
<evidence type="ECO:0000313" key="4">
    <source>
        <dbReference type="Proteomes" id="UP000001508"/>
    </source>
</evidence>
<dbReference type="eggNOG" id="COG0607">
    <property type="taxonomic scope" value="Bacteria"/>
</dbReference>
<dbReference type="KEGG" id="dak:DaAHT2_0481"/>
<gene>
    <name evidence="3" type="ordered locus">DaAHT2_0481</name>
</gene>
<feature type="domain" description="Rhodanese" evidence="2">
    <location>
        <begin position="26"/>
        <end position="110"/>
    </location>
</feature>
<dbReference type="InterPro" id="IPR001763">
    <property type="entry name" value="Rhodanese-like_dom"/>
</dbReference>
<dbReference type="InterPro" id="IPR009078">
    <property type="entry name" value="Ferritin-like_SF"/>
</dbReference>
<dbReference type="OrthoDB" id="285281at2"/>
<dbReference type="GO" id="GO:0004792">
    <property type="term" value="F:thiosulfate-cyanide sulfurtransferase activity"/>
    <property type="evidence" value="ECO:0007669"/>
    <property type="project" value="InterPro"/>
</dbReference>
<accession>D6Z0F8</accession>
<dbReference type="SMART" id="SM00450">
    <property type="entry name" value="RHOD"/>
    <property type="match status" value="1"/>
</dbReference>
<evidence type="ECO:0000259" key="2">
    <source>
        <dbReference type="PROSITE" id="PS50206"/>
    </source>
</evidence>
<dbReference type="InterPro" id="IPR012347">
    <property type="entry name" value="Ferritin-like"/>
</dbReference>
<proteinExistence type="predicted"/>
<dbReference type="SUPFAM" id="SSF52821">
    <property type="entry name" value="Rhodanese/Cell cycle control phosphatase"/>
    <property type="match status" value="1"/>
</dbReference>
<dbReference type="PANTHER" id="PTHR43031">
    <property type="entry name" value="FAD-DEPENDENT OXIDOREDUCTASE"/>
    <property type="match status" value="1"/>
</dbReference>
<keyword evidence="4" id="KW-1185">Reference proteome</keyword>
<dbReference type="STRING" id="589865.DaAHT2_0481"/>
<name>D6Z0F8_DESAT</name>
<dbReference type="GO" id="GO:0016491">
    <property type="term" value="F:oxidoreductase activity"/>
    <property type="evidence" value="ECO:0007669"/>
    <property type="project" value="InterPro"/>
</dbReference>
<dbReference type="PROSITE" id="PS50206">
    <property type="entry name" value="RHODANESE_3"/>
    <property type="match status" value="1"/>
</dbReference>
<evidence type="ECO:0000256" key="1">
    <source>
        <dbReference type="SAM" id="MobiDB-lite"/>
    </source>
</evidence>